<keyword evidence="5" id="KW-0997">Cell inner membrane</keyword>
<dbReference type="PANTHER" id="PTHR36917:SF1">
    <property type="entry name" value="INNER MEMBRANE-SPANNING PROTEIN YCIB"/>
    <property type="match status" value="1"/>
</dbReference>
<dbReference type="EMBL" id="BMLS01000008">
    <property type="protein sequence ID" value="GGO74565.1"/>
    <property type="molecule type" value="Genomic_DNA"/>
</dbReference>
<dbReference type="NCBIfam" id="NF001324">
    <property type="entry name" value="PRK00259.1-2"/>
    <property type="match status" value="1"/>
</dbReference>
<keyword evidence="3 5" id="KW-1133">Transmembrane helix</keyword>
<evidence type="ECO:0000313" key="6">
    <source>
        <dbReference type="EMBL" id="GGO74565.1"/>
    </source>
</evidence>
<keyword evidence="1 5" id="KW-1003">Cell membrane</keyword>
<evidence type="ECO:0000256" key="2">
    <source>
        <dbReference type="ARBA" id="ARBA00022692"/>
    </source>
</evidence>
<protein>
    <recommendedName>
        <fullName evidence="5">Inner membrane-spanning protein YciB</fullName>
    </recommendedName>
</protein>
<evidence type="ECO:0000313" key="7">
    <source>
        <dbReference type="Proteomes" id="UP000606935"/>
    </source>
</evidence>
<evidence type="ECO:0000256" key="4">
    <source>
        <dbReference type="ARBA" id="ARBA00023136"/>
    </source>
</evidence>
<organism evidence="6 7">
    <name type="scientific">Bowmanella pacifica</name>
    <dbReference type="NCBI Taxonomy" id="502051"/>
    <lineage>
        <taxon>Bacteria</taxon>
        <taxon>Pseudomonadati</taxon>
        <taxon>Pseudomonadota</taxon>
        <taxon>Gammaproteobacteria</taxon>
        <taxon>Alteromonadales</taxon>
        <taxon>Alteromonadaceae</taxon>
        <taxon>Bowmanella</taxon>
    </lineage>
</organism>
<dbReference type="Proteomes" id="UP000606935">
    <property type="component" value="Unassembled WGS sequence"/>
</dbReference>
<dbReference type="GO" id="GO:0005886">
    <property type="term" value="C:plasma membrane"/>
    <property type="evidence" value="ECO:0007669"/>
    <property type="project" value="UniProtKB-SubCell"/>
</dbReference>
<feature type="transmembrane region" description="Helical" evidence="5">
    <location>
        <begin position="12"/>
        <end position="39"/>
    </location>
</feature>
<feature type="transmembrane region" description="Helical" evidence="5">
    <location>
        <begin position="118"/>
        <end position="138"/>
    </location>
</feature>
<dbReference type="Pfam" id="PF04279">
    <property type="entry name" value="IspA"/>
    <property type="match status" value="1"/>
</dbReference>
<keyword evidence="2 5" id="KW-0812">Transmembrane</keyword>
<evidence type="ECO:0000256" key="5">
    <source>
        <dbReference type="HAMAP-Rule" id="MF_00189"/>
    </source>
</evidence>
<sequence>MQFLMEFLPLLVFFLAYKFADIFWATGALMAATAVQMLVTYLRTKEIPKKQWVFFAMIVVFGTLTIALHDEHFIMWKPTIVYVLFAAILLGSQVMKRPALKELLGSAMELPEPIWKRINLSWAAFFIASALANIYVAYGFSQDIWVSFKVFGMTGATLVFTILTIMYAYRYMPEEQKQDEQIDDNKQG</sequence>
<comment type="similarity">
    <text evidence="5">Belongs to the YciB family.</text>
</comment>
<proteinExistence type="inferred from homology"/>
<evidence type="ECO:0000256" key="1">
    <source>
        <dbReference type="ARBA" id="ARBA00022475"/>
    </source>
</evidence>
<feature type="transmembrane region" description="Helical" evidence="5">
    <location>
        <begin position="51"/>
        <end position="68"/>
    </location>
</feature>
<accession>A0A917Z431</accession>
<reference evidence="6" key="1">
    <citation type="journal article" date="2014" name="Int. J. Syst. Evol. Microbiol.">
        <title>Complete genome sequence of Corynebacterium casei LMG S-19264T (=DSM 44701T), isolated from a smear-ripened cheese.</title>
        <authorList>
            <consortium name="US DOE Joint Genome Institute (JGI-PGF)"/>
            <person name="Walter F."/>
            <person name="Albersmeier A."/>
            <person name="Kalinowski J."/>
            <person name="Ruckert C."/>
        </authorList>
    </citation>
    <scope>NUCLEOTIDE SEQUENCE</scope>
    <source>
        <strain evidence="6">CGMCC 1.7086</strain>
    </source>
</reference>
<keyword evidence="4 5" id="KW-0472">Membrane</keyword>
<reference evidence="6" key="2">
    <citation type="submission" date="2020-09" db="EMBL/GenBank/DDBJ databases">
        <authorList>
            <person name="Sun Q."/>
            <person name="Zhou Y."/>
        </authorList>
    </citation>
    <scope>NUCLEOTIDE SEQUENCE</scope>
    <source>
        <strain evidence="6">CGMCC 1.7086</strain>
    </source>
</reference>
<name>A0A917Z431_9ALTE</name>
<dbReference type="RefSeq" id="WP_188698947.1">
    <property type="nucleotide sequence ID" value="NZ_BMLS01000008.1"/>
</dbReference>
<dbReference type="HAMAP" id="MF_00189">
    <property type="entry name" value="YciB"/>
    <property type="match status" value="1"/>
</dbReference>
<comment type="caution">
    <text evidence="6">The sequence shown here is derived from an EMBL/GenBank/DDBJ whole genome shotgun (WGS) entry which is preliminary data.</text>
</comment>
<keyword evidence="7" id="KW-1185">Reference proteome</keyword>
<dbReference type="NCBIfam" id="TIGR00997">
    <property type="entry name" value="ispZ"/>
    <property type="match status" value="1"/>
</dbReference>
<feature type="transmembrane region" description="Helical" evidence="5">
    <location>
        <begin position="74"/>
        <end position="91"/>
    </location>
</feature>
<dbReference type="InterPro" id="IPR006008">
    <property type="entry name" value="YciB"/>
</dbReference>
<gene>
    <name evidence="5" type="primary">yciB</name>
    <name evidence="6" type="ORF">GCM10010982_37680</name>
</gene>
<comment type="subcellular location">
    <subcellularLocation>
        <location evidence="5">Cell inner membrane</location>
        <topology evidence="5">Multi-pass membrane protein</topology>
    </subcellularLocation>
</comment>
<feature type="transmembrane region" description="Helical" evidence="5">
    <location>
        <begin position="144"/>
        <end position="169"/>
    </location>
</feature>
<dbReference type="AlphaFoldDB" id="A0A917Z431"/>
<dbReference type="NCBIfam" id="NF001325">
    <property type="entry name" value="PRK00259.1-3"/>
    <property type="match status" value="1"/>
</dbReference>
<evidence type="ECO:0000256" key="3">
    <source>
        <dbReference type="ARBA" id="ARBA00022989"/>
    </source>
</evidence>
<dbReference type="PANTHER" id="PTHR36917">
    <property type="entry name" value="INTRACELLULAR SEPTATION PROTEIN A-RELATED"/>
    <property type="match status" value="1"/>
</dbReference>
<comment type="function">
    <text evidence="5">Plays a role in cell envelope biogenesis, maintenance of cell envelope integrity and membrane homeostasis.</text>
</comment>